<dbReference type="SMART" id="SM00400">
    <property type="entry name" value="ZnF_CHCC"/>
    <property type="match status" value="1"/>
</dbReference>
<dbReference type="Pfam" id="PF13662">
    <property type="entry name" value="Toprim_4"/>
    <property type="match status" value="1"/>
</dbReference>
<evidence type="ECO:0000259" key="15">
    <source>
        <dbReference type="PROSITE" id="PS50880"/>
    </source>
</evidence>
<organism evidence="16 17">
    <name type="scientific">Lujinxingia vulgaris</name>
    <dbReference type="NCBI Taxonomy" id="2600176"/>
    <lineage>
        <taxon>Bacteria</taxon>
        <taxon>Deltaproteobacteria</taxon>
        <taxon>Bradymonadales</taxon>
        <taxon>Lujinxingiaceae</taxon>
        <taxon>Lujinxingia</taxon>
    </lineage>
</organism>
<dbReference type="Proteomes" id="UP000321412">
    <property type="component" value="Unassembled WGS sequence"/>
</dbReference>
<dbReference type="InterPro" id="IPR050219">
    <property type="entry name" value="DnaG_primase"/>
</dbReference>
<dbReference type="InterPro" id="IPR006295">
    <property type="entry name" value="DNA_primase_DnaG"/>
</dbReference>
<comment type="function">
    <text evidence="12 13">RNA polymerase that catalyzes the synthesis of short RNA molecules used as primers for DNA polymerase during DNA replication.</text>
</comment>
<dbReference type="FunFam" id="3.90.580.10:FF:000001">
    <property type="entry name" value="DNA primase"/>
    <property type="match status" value="1"/>
</dbReference>
<dbReference type="GO" id="GO:0000428">
    <property type="term" value="C:DNA-directed RNA polymerase complex"/>
    <property type="evidence" value="ECO:0007669"/>
    <property type="project" value="UniProtKB-KW"/>
</dbReference>
<sequence>MGLIPQSVIEDVLARTDILQTVQQYVSLKRAGNNYKGLCPFHDENSPSFFVHPGMGIYKCFGCSEGGNVIQFLMSIEGWNFPETVRTLAERAGIEIPEESPQQAEAARKRREGKKIYLSIMEAARDFYQEQLWGARGEVARRYLAERGIDEETARTFGLGYAPDGWENTIEALGKKGFKPAWLERAGLAIANDRGGHYDRFRHRVVFPVVDVWGNTLAFGGRALASDGGGAKYINSPETPFYTKGEQLYGLDVAKAAMGKEEQALVVEGNFDVIALHGAGIGVTVAPMGTALTEVQARLLRRFARRVIIAFDGDSAGEEATLRCMGALESAGLEALVVRFDEADDPDTFVRREGADALRARMEAAQPLVAWALDRAIKPVEGATIEARLGALEAVGAILTQVKEPAAWEHYAREVARRLAIEPALLKDYLKRPPERRDQARQAVLKAGQGTRLPSAEYGVLAVLLDQPKWLSDFFREELDKLLSSQELADFLRVVQNHYQAHDGINRPLLLEATPPGGMRETVIAALAEVESQRLYGPEEALRWYRDCVRTLKKAWAVRMDEHLQRELNNVDFRSERERFVQINEQLEQVRQFRKALDLDASSPSSASG</sequence>
<comment type="cofactor">
    <cofactor evidence="12 13 14">
        <name>Zn(2+)</name>
        <dbReference type="ChEBI" id="CHEBI:29105"/>
    </cofactor>
    <text evidence="12 13 14">Binds 1 zinc ion per monomer.</text>
</comment>
<dbReference type="InterPro" id="IPR006171">
    <property type="entry name" value="TOPRIM_dom"/>
</dbReference>
<dbReference type="AlphaFoldDB" id="A0A5C6X4W1"/>
<dbReference type="Pfam" id="PF08275">
    <property type="entry name" value="DNAG_N"/>
    <property type="match status" value="1"/>
</dbReference>
<keyword evidence="17" id="KW-1185">Reference proteome</keyword>
<dbReference type="Pfam" id="PF01807">
    <property type="entry name" value="Zn_ribbon_DnaG"/>
    <property type="match status" value="1"/>
</dbReference>
<accession>A0A5C6X4W1</accession>
<dbReference type="Gene3D" id="3.90.580.10">
    <property type="entry name" value="Zinc finger, CHC2-type domain"/>
    <property type="match status" value="1"/>
</dbReference>
<gene>
    <name evidence="12" type="primary">dnaG</name>
    <name evidence="16" type="ORF">FRC98_19150</name>
</gene>
<feature type="domain" description="Toprim" evidence="15">
    <location>
        <begin position="262"/>
        <end position="343"/>
    </location>
</feature>
<keyword evidence="4 12" id="KW-0548">Nucleotidyltransferase</keyword>
<dbReference type="PANTHER" id="PTHR30313">
    <property type="entry name" value="DNA PRIMASE"/>
    <property type="match status" value="1"/>
</dbReference>
<dbReference type="InterPro" id="IPR002694">
    <property type="entry name" value="Znf_CHC2"/>
</dbReference>
<dbReference type="SMART" id="SM00493">
    <property type="entry name" value="TOPRIM"/>
    <property type="match status" value="1"/>
</dbReference>
<evidence type="ECO:0000256" key="7">
    <source>
        <dbReference type="ARBA" id="ARBA00022771"/>
    </source>
</evidence>
<keyword evidence="10 12" id="KW-0238">DNA-binding</keyword>
<dbReference type="PROSITE" id="PS50880">
    <property type="entry name" value="TOPRIM"/>
    <property type="match status" value="1"/>
</dbReference>
<dbReference type="PANTHER" id="PTHR30313:SF2">
    <property type="entry name" value="DNA PRIMASE"/>
    <property type="match status" value="1"/>
</dbReference>
<dbReference type="Gene3D" id="3.40.1360.10">
    <property type="match status" value="1"/>
</dbReference>
<comment type="subunit">
    <text evidence="12">Monomer. Interacts with DnaB.</text>
</comment>
<keyword evidence="5 12" id="KW-0235">DNA replication</keyword>
<keyword evidence="11 12" id="KW-0804">Transcription</keyword>
<name>A0A5C6X4W1_9DELT</name>
<evidence type="ECO:0000256" key="13">
    <source>
        <dbReference type="PIRNR" id="PIRNR002811"/>
    </source>
</evidence>
<evidence type="ECO:0000256" key="2">
    <source>
        <dbReference type="ARBA" id="ARBA00022515"/>
    </source>
</evidence>
<evidence type="ECO:0000256" key="10">
    <source>
        <dbReference type="ARBA" id="ARBA00023125"/>
    </source>
</evidence>
<dbReference type="SUPFAM" id="SSF57783">
    <property type="entry name" value="Zinc beta-ribbon"/>
    <property type="match status" value="1"/>
</dbReference>
<evidence type="ECO:0000256" key="11">
    <source>
        <dbReference type="ARBA" id="ARBA00023163"/>
    </source>
</evidence>
<dbReference type="FunFam" id="3.90.980.10:FF:000001">
    <property type="entry name" value="DNA primase"/>
    <property type="match status" value="1"/>
</dbReference>
<dbReference type="InterPro" id="IPR037068">
    <property type="entry name" value="DNA_primase_core_N_sf"/>
</dbReference>
<dbReference type="InterPro" id="IPR013264">
    <property type="entry name" value="DNAG_N"/>
</dbReference>
<dbReference type="EMBL" id="VOSM01000015">
    <property type="protein sequence ID" value="TXD34155.1"/>
    <property type="molecule type" value="Genomic_DNA"/>
</dbReference>
<keyword evidence="9" id="KW-0460">Magnesium</keyword>
<dbReference type="InterPro" id="IPR036977">
    <property type="entry name" value="DNA_primase_Znf_CHC2"/>
</dbReference>
<evidence type="ECO:0000256" key="1">
    <source>
        <dbReference type="ARBA" id="ARBA00022478"/>
    </source>
</evidence>
<dbReference type="CDD" id="cd03364">
    <property type="entry name" value="TOPRIM_DnaG_primases"/>
    <property type="match status" value="1"/>
</dbReference>
<dbReference type="GO" id="GO:0003677">
    <property type="term" value="F:DNA binding"/>
    <property type="evidence" value="ECO:0007669"/>
    <property type="project" value="UniProtKB-KW"/>
</dbReference>
<dbReference type="InterPro" id="IPR030846">
    <property type="entry name" value="DnaG_bac"/>
</dbReference>
<dbReference type="OrthoDB" id="9803773at2"/>
<dbReference type="GO" id="GO:0005737">
    <property type="term" value="C:cytoplasm"/>
    <property type="evidence" value="ECO:0007669"/>
    <property type="project" value="TreeGrafter"/>
</dbReference>
<dbReference type="GO" id="GO:0006269">
    <property type="term" value="P:DNA replication, synthesis of primer"/>
    <property type="evidence" value="ECO:0007669"/>
    <property type="project" value="UniProtKB-UniRule"/>
</dbReference>
<proteinExistence type="inferred from homology"/>
<comment type="catalytic activity">
    <reaction evidence="12">
        <text>ssDNA + n NTP = ssDNA/pppN(pN)n-1 hybrid + (n-1) diphosphate.</text>
        <dbReference type="EC" id="2.7.7.101"/>
    </reaction>
</comment>
<dbReference type="HAMAP" id="MF_00974">
    <property type="entry name" value="DNA_primase_DnaG"/>
    <property type="match status" value="1"/>
</dbReference>
<evidence type="ECO:0000256" key="12">
    <source>
        <dbReference type="HAMAP-Rule" id="MF_00974"/>
    </source>
</evidence>
<dbReference type="GO" id="GO:0008270">
    <property type="term" value="F:zinc ion binding"/>
    <property type="evidence" value="ECO:0007669"/>
    <property type="project" value="UniProtKB-UniRule"/>
</dbReference>
<comment type="caution">
    <text evidence="16">The sequence shown here is derived from an EMBL/GenBank/DDBJ whole genome shotgun (WGS) entry which is preliminary data.</text>
</comment>
<keyword evidence="3 12" id="KW-0808">Transferase</keyword>
<keyword evidence="6 12" id="KW-0479">Metal-binding</keyword>
<evidence type="ECO:0000256" key="5">
    <source>
        <dbReference type="ARBA" id="ARBA00022705"/>
    </source>
</evidence>
<comment type="domain">
    <text evidence="12">Contains an N-terminal zinc-binding domain, a central core domain that contains the primase activity, and a C-terminal DnaB-binding domain.</text>
</comment>
<dbReference type="Gene3D" id="3.90.980.10">
    <property type="entry name" value="DNA primase, catalytic core, N-terminal domain"/>
    <property type="match status" value="1"/>
</dbReference>
<evidence type="ECO:0000256" key="4">
    <source>
        <dbReference type="ARBA" id="ARBA00022695"/>
    </source>
</evidence>
<dbReference type="RefSeq" id="WP_146983066.1">
    <property type="nucleotide sequence ID" value="NZ_VOSM01000015.1"/>
</dbReference>
<dbReference type="Pfam" id="PF10410">
    <property type="entry name" value="DnaB_bind"/>
    <property type="match status" value="1"/>
</dbReference>
<evidence type="ECO:0000313" key="16">
    <source>
        <dbReference type="EMBL" id="TXD34155.1"/>
    </source>
</evidence>
<dbReference type="GO" id="GO:1990077">
    <property type="term" value="C:primosome complex"/>
    <property type="evidence" value="ECO:0007669"/>
    <property type="project" value="UniProtKB-KW"/>
</dbReference>
<dbReference type="SUPFAM" id="SSF56731">
    <property type="entry name" value="DNA primase core"/>
    <property type="match status" value="1"/>
</dbReference>
<feature type="zinc finger region" description="CHC2-type" evidence="12 14">
    <location>
        <begin position="39"/>
        <end position="63"/>
    </location>
</feature>
<evidence type="ECO:0000256" key="14">
    <source>
        <dbReference type="PIRSR" id="PIRSR002811-1"/>
    </source>
</evidence>
<evidence type="ECO:0000256" key="9">
    <source>
        <dbReference type="ARBA" id="ARBA00022842"/>
    </source>
</evidence>
<dbReference type="EC" id="2.7.7.101" evidence="12"/>
<evidence type="ECO:0000313" key="17">
    <source>
        <dbReference type="Proteomes" id="UP000321412"/>
    </source>
</evidence>
<dbReference type="GO" id="GO:0003899">
    <property type="term" value="F:DNA-directed RNA polymerase activity"/>
    <property type="evidence" value="ECO:0007669"/>
    <property type="project" value="UniProtKB-UniRule"/>
</dbReference>
<dbReference type="InterPro" id="IPR034151">
    <property type="entry name" value="TOPRIM_DnaG_bac"/>
</dbReference>
<keyword evidence="7 12" id="KW-0863">Zinc-finger</keyword>
<comment type="similarity">
    <text evidence="12 13">Belongs to the DnaG primase family.</text>
</comment>
<evidence type="ECO:0000256" key="8">
    <source>
        <dbReference type="ARBA" id="ARBA00022833"/>
    </source>
</evidence>
<evidence type="ECO:0000256" key="3">
    <source>
        <dbReference type="ARBA" id="ARBA00022679"/>
    </source>
</evidence>
<dbReference type="InterPro" id="IPR019475">
    <property type="entry name" value="DNA_primase_DnaB-bd"/>
</dbReference>
<evidence type="ECO:0000256" key="6">
    <source>
        <dbReference type="ARBA" id="ARBA00022723"/>
    </source>
</evidence>
<keyword evidence="8 12" id="KW-0862">Zinc</keyword>
<protein>
    <recommendedName>
        <fullName evidence="12 13">DNA primase</fullName>
        <ecNumber evidence="12">2.7.7.101</ecNumber>
    </recommendedName>
</protein>
<keyword evidence="2 12" id="KW-0639">Primosome</keyword>
<keyword evidence="1 12" id="KW-0240">DNA-directed RNA polymerase</keyword>
<dbReference type="NCBIfam" id="TIGR01391">
    <property type="entry name" value="dnaG"/>
    <property type="match status" value="1"/>
</dbReference>
<dbReference type="PIRSF" id="PIRSF002811">
    <property type="entry name" value="DnaG"/>
    <property type="match status" value="1"/>
</dbReference>
<reference evidence="16 17" key="1">
    <citation type="submission" date="2019-08" db="EMBL/GenBank/DDBJ databases">
        <title>Bradymonadales sp. TMQ4.</title>
        <authorList>
            <person name="Liang Q."/>
        </authorList>
    </citation>
    <scope>NUCLEOTIDE SEQUENCE [LARGE SCALE GENOMIC DNA]</scope>
    <source>
        <strain evidence="16 17">TMQ4</strain>
    </source>
</reference>